<dbReference type="Pfam" id="PF13148">
    <property type="entry name" value="DUF3987"/>
    <property type="match status" value="1"/>
</dbReference>
<dbReference type="EMBL" id="VSRL01000082">
    <property type="protein sequence ID" value="NKE59394.1"/>
    <property type="molecule type" value="Genomic_DNA"/>
</dbReference>
<sequence>MAPDPALGRTPADQPPAGRWLRPVRDTGIDSAAAELDAGARQDIARIRAWLPPVEDAAFDCYLGNLADRMDPYTQADPAGVLASLVGVAGVHLGPGPHLQLGYGERHPLLIWPMLIGATGIGRKGTATNVAVKLLGQADPEFLASNKHSGLSSGEGLAALFATDTEQDGKRGGKRGGKPRLLPDGDSRLLVVETEWASVIARMRREGNTLSATLRSAWEGGNLSTLNVDARMARQSHIGIISHITPKEFREKVSTTDMAGGTYNRFLPIAVAQSKYFPPLPDTTLTSDLSASLADRLQQASGLGAVTFTDAAEFEWRRLQLEFGRHLGGDGQVEEFVSRAGVTCVRIAAIYAALDRTDRITPAHLASAAALIRYSIASARAVLSPHTTDTRLIAFIAAAGQEGRTRTEITTDLFKNKPPKNLGDVLTQLVDNGQLTTGNRPRADGQTSGRRAQVFTAVPRE</sequence>
<gene>
    <name evidence="2" type="ORF">FXN61_22315</name>
</gene>
<evidence type="ECO:0000256" key="1">
    <source>
        <dbReference type="SAM" id="MobiDB-lite"/>
    </source>
</evidence>
<dbReference type="Proteomes" id="UP001515943">
    <property type="component" value="Unassembled WGS sequence"/>
</dbReference>
<dbReference type="InterPro" id="IPR025048">
    <property type="entry name" value="DUF3987"/>
</dbReference>
<accession>A0ABX1FK82</accession>
<organism evidence="2 3">
    <name type="scientific">Lentzea indica</name>
    <dbReference type="NCBI Taxonomy" id="2604800"/>
    <lineage>
        <taxon>Bacteria</taxon>
        <taxon>Bacillati</taxon>
        <taxon>Actinomycetota</taxon>
        <taxon>Actinomycetes</taxon>
        <taxon>Pseudonocardiales</taxon>
        <taxon>Pseudonocardiaceae</taxon>
        <taxon>Lentzea</taxon>
    </lineage>
</organism>
<protein>
    <submittedName>
        <fullName evidence="2">DUF3987 domain-containing protein</fullName>
    </submittedName>
</protein>
<keyword evidence="3" id="KW-1185">Reference proteome</keyword>
<dbReference type="RefSeq" id="WP_167976054.1">
    <property type="nucleotide sequence ID" value="NZ_VSRL01000082.1"/>
</dbReference>
<feature type="region of interest" description="Disordered" evidence="1">
    <location>
        <begin position="1"/>
        <end position="23"/>
    </location>
</feature>
<evidence type="ECO:0000313" key="2">
    <source>
        <dbReference type="EMBL" id="NKE59394.1"/>
    </source>
</evidence>
<evidence type="ECO:0000313" key="3">
    <source>
        <dbReference type="Proteomes" id="UP001515943"/>
    </source>
</evidence>
<name>A0ABX1FK82_9PSEU</name>
<proteinExistence type="predicted"/>
<reference evidence="2 3" key="1">
    <citation type="submission" date="2019-08" db="EMBL/GenBank/DDBJ databases">
        <title>Lentzea from Indian Himalayas.</title>
        <authorList>
            <person name="Mandal S."/>
            <person name="Mallick Gupta A."/>
            <person name="Maiti P.K."/>
            <person name="Sarkar J."/>
            <person name="Mandal S."/>
        </authorList>
    </citation>
    <scope>NUCLEOTIDE SEQUENCE [LARGE SCALE GENOMIC DNA]</scope>
    <source>
        <strain evidence="2 3">PSKA42</strain>
    </source>
</reference>
<comment type="caution">
    <text evidence="2">The sequence shown here is derived from an EMBL/GenBank/DDBJ whole genome shotgun (WGS) entry which is preliminary data.</text>
</comment>